<gene>
    <name evidence="1" type="ORF">GLAREA_05141</name>
</gene>
<dbReference type="Proteomes" id="UP000016922">
    <property type="component" value="Unassembled WGS sequence"/>
</dbReference>
<evidence type="ECO:0000313" key="1">
    <source>
        <dbReference type="EMBL" id="EPE35803.1"/>
    </source>
</evidence>
<dbReference type="RefSeq" id="XP_008076621.1">
    <property type="nucleotide sequence ID" value="XM_008078430.1"/>
</dbReference>
<proteinExistence type="predicted"/>
<dbReference type="GeneID" id="19464195"/>
<sequence length="256" mass="28557">MNRVQFNSELTTKLNIFTNAIRSSNLYANSQNSLLSVMLGIPVLTTLFFESIRDGKHATRVIARASKSLQLLNDVQDLLLSASLVASTRIAGETIIEIAQAANVTVWQAKLSKLRSCVDQVKIIHHNSKKIYSVEELNENLALLTEPGRWTITGENGIGKSTLLQALALLFGRKAFYLPASHNLAFHATGLSEGQKKRAQFLEIDTSSNSALFLLDEWNAPLDVKTEKVLDKLVDSWAETRTVMEVLHRPIRWKDT</sequence>
<reference evidence="1 2" key="1">
    <citation type="journal article" date="2013" name="BMC Genomics">
        <title>Genomics-driven discovery of the pneumocandin biosynthetic gene cluster in the fungus Glarea lozoyensis.</title>
        <authorList>
            <person name="Chen L."/>
            <person name="Yue Q."/>
            <person name="Zhang X."/>
            <person name="Xiang M."/>
            <person name="Wang C."/>
            <person name="Li S."/>
            <person name="Che Y."/>
            <person name="Ortiz-Lopez F.J."/>
            <person name="Bills G.F."/>
            <person name="Liu X."/>
            <person name="An Z."/>
        </authorList>
    </citation>
    <scope>NUCLEOTIDE SEQUENCE [LARGE SCALE GENOMIC DNA]</scope>
    <source>
        <strain evidence="2">ATCC 20868 / MF5171</strain>
    </source>
</reference>
<keyword evidence="1" id="KW-0378">Hydrolase</keyword>
<dbReference type="SUPFAM" id="SSF52540">
    <property type="entry name" value="P-loop containing nucleoside triphosphate hydrolases"/>
    <property type="match status" value="1"/>
</dbReference>
<evidence type="ECO:0000313" key="2">
    <source>
        <dbReference type="Proteomes" id="UP000016922"/>
    </source>
</evidence>
<dbReference type="EMBL" id="KE145353">
    <property type="protein sequence ID" value="EPE35803.1"/>
    <property type="molecule type" value="Genomic_DNA"/>
</dbReference>
<dbReference type="AlphaFoldDB" id="S3EBZ4"/>
<dbReference type="HOGENOM" id="CLU_1086057_0_0_1"/>
<dbReference type="GO" id="GO:0016787">
    <property type="term" value="F:hydrolase activity"/>
    <property type="evidence" value="ECO:0007669"/>
    <property type="project" value="UniProtKB-KW"/>
</dbReference>
<accession>S3EBZ4</accession>
<protein>
    <submittedName>
        <fullName evidence="1">p-loop containing nucleoside triphosphate hydrolase</fullName>
    </submittedName>
</protein>
<dbReference type="InterPro" id="IPR027417">
    <property type="entry name" value="P-loop_NTPase"/>
</dbReference>
<dbReference type="Gene3D" id="3.40.50.300">
    <property type="entry name" value="P-loop containing nucleotide triphosphate hydrolases"/>
    <property type="match status" value="2"/>
</dbReference>
<keyword evidence="2" id="KW-1185">Reference proteome</keyword>
<dbReference type="KEGG" id="glz:GLAREA_05141"/>
<organism evidence="1 2">
    <name type="scientific">Glarea lozoyensis (strain ATCC 20868 / MF5171)</name>
    <dbReference type="NCBI Taxonomy" id="1116229"/>
    <lineage>
        <taxon>Eukaryota</taxon>
        <taxon>Fungi</taxon>
        <taxon>Dikarya</taxon>
        <taxon>Ascomycota</taxon>
        <taxon>Pezizomycotina</taxon>
        <taxon>Leotiomycetes</taxon>
        <taxon>Helotiales</taxon>
        <taxon>Helotiaceae</taxon>
        <taxon>Glarea</taxon>
    </lineage>
</organism>
<name>S3EBZ4_GLAL2</name>
<dbReference type="CDD" id="cd00267">
    <property type="entry name" value="ABC_ATPase"/>
    <property type="match status" value="1"/>
</dbReference>